<evidence type="ECO:0000256" key="3">
    <source>
        <dbReference type="PIRSR" id="PIRSR004848-1"/>
    </source>
</evidence>
<dbReference type="RefSeq" id="WP_014124153.1">
    <property type="nucleotide sequence ID" value="NZ_BAABQP010000018.1"/>
</dbReference>
<comment type="function">
    <text evidence="2">Pyridoxal 5'-phosphate (PLP)-binding protein, which is involved in PLP homeostasis.</text>
</comment>
<name>A0A2H6CX46_TETHA</name>
<dbReference type="PIRSF" id="PIRSF004848">
    <property type="entry name" value="YBL036c_PLPDEIII"/>
    <property type="match status" value="1"/>
</dbReference>
<sequence>MISDNLRKVKQEMQDSCALVSRLRSDVTLVGVTKSVDLGQTIELAKQGVDHLAENRVDQFLSKKEKMRDFTNLSWHFVGNLQRRKVKSVINEIDFFHALDSIKLANEIQKRAEKTIYCFVEVNVSGESSKQGVTSENLLDFIEQLKTLDKIKVVGLMTMAPLNSSKKEQHEIFAKLKKLQETIQKKNLSFAPCTQTSMGMSNDFSVAIQEGATFIRVGTALFKD</sequence>
<dbReference type="GO" id="GO:0030170">
    <property type="term" value="F:pyridoxal phosphate binding"/>
    <property type="evidence" value="ECO:0007669"/>
    <property type="project" value="UniProtKB-UniRule"/>
</dbReference>
<protein>
    <recommendedName>
        <fullName evidence="2">Pyridoxal phosphate homeostasis protein</fullName>
        <shortName evidence="2">PLP homeostasis protein</shortName>
    </recommendedName>
</protein>
<evidence type="ECO:0000313" key="5">
    <source>
        <dbReference type="EMBL" id="GBD67889.1"/>
    </source>
</evidence>
<dbReference type="EMBL" id="BDEC01000027">
    <property type="protein sequence ID" value="GBD67889.1"/>
    <property type="molecule type" value="Genomic_DNA"/>
</dbReference>
<dbReference type="InterPro" id="IPR001608">
    <property type="entry name" value="Ala_racemase_N"/>
</dbReference>
<dbReference type="PROSITE" id="PS01211">
    <property type="entry name" value="UPF0001"/>
    <property type="match status" value="1"/>
</dbReference>
<dbReference type="GeneID" id="64054627"/>
<evidence type="ECO:0000256" key="4">
    <source>
        <dbReference type="RuleBase" id="RU004514"/>
    </source>
</evidence>
<comment type="cofactor">
    <cofactor evidence="3">
        <name>pyridoxal 5'-phosphate</name>
        <dbReference type="ChEBI" id="CHEBI:597326"/>
    </cofactor>
</comment>
<dbReference type="CDD" id="cd00635">
    <property type="entry name" value="PLPDE_III_YBL036c_like"/>
    <property type="match status" value="1"/>
</dbReference>
<comment type="similarity">
    <text evidence="2 4">Belongs to the pyridoxal phosphate-binding protein YggS/PROSC family.</text>
</comment>
<proteinExistence type="inferred from homology"/>
<keyword evidence="6" id="KW-1185">Reference proteome</keyword>
<comment type="caution">
    <text evidence="5">The sequence shown here is derived from an EMBL/GenBank/DDBJ whole genome shotgun (WGS) entry which is preliminary data.</text>
</comment>
<dbReference type="NCBIfam" id="TIGR00044">
    <property type="entry name" value="YggS family pyridoxal phosphate-dependent enzyme"/>
    <property type="match status" value="1"/>
</dbReference>
<organism evidence="5 6">
    <name type="scientific">Tetragenococcus halophilus subsp. halophilus</name>
    <dbReference type="NCBI Taxonomy" id="1513897"/>
    <lineage>
        <taxon>Bacteria</taxon>
        <taxon>Bacillati</taxon>
        <taxon>Bacillota</taxon>
        <taxon>Bacilli</taxon>
        <taxon>Lactobacillales</taxon>
        <taxon>Enterococcaceae</taxon>
        <taxon>Tetragenococcus</taxon>
    </lineage>
</organism>
<dbReference type="AlphaFoldDB" id="A0A2H6CX46"/>
<dbReference type="HAMAP" id="MF_02087">
    <property type="entry name" value="PLP_homeostasis"/>
    <property type="match status" value="1"/>
</dbReference>
<dbReference type="Gene3D" id="3.20.20.10">
    <property type="entry name" value="Alanine racemase"/>
    <property type="match status" value="1"/>
</dbReference>
<feature type="modified residue" description="N6-(pyridoxal phosphate)lysine" evidence="2 3">
    <location>
        <position position="34"/>
    </location>
</feature>
<dbReference type="InterPro" id="IPR011078">
    <property type="entry name" value="PyrdxlP_homeostasis"/>
</dbReference>
<dbReference type="Proteomes" id="UP000236214">
    <property type="component" value="Unassembled WGS sequence"/>
</dbReference>
<dbReference type="PANTHER" id="PTHR10146:SF14">
    <property type="entry name" value="PYRIDOXAL PHOSPHATE HOMEOSTASIS PROTEIN"/>
    <property type="match status" value="1"/>
</dbReference>
<dbReference type="InterPro" id="IPR029066">
    <property type="entry name" value="PLP-binding_barrel"/>
</dbReference>
<evidence type="ECO:0000256" key="2">
    <source>
        <dbReference type="HAMAP-Rule" id="MF_02087"/>
    </source>
</evidence>
<evidence type="ECO:0000313" key="6">
    <source>
        <dbReference type="Proteomes" id="UP000236214"/>
    </source>
</evidence>
<dbReference type="Pfam" id="PF01168">
    <property type="entry name" value="Ala_racemase_N"/>
    <property type="match status" value="1"/>
</dbReference>
<gene>
    <name evidence="5" type="ORF">TEHN7118_0695</name>
</gene>
<keyword evidence="1 2" id="KW-0663">Pyridoxal phosphate</keyword>
<accession>A0A2H6CX46</accession>
<evidence type="ECO:0000256" key="1">
    <source>
        <dbReference type="ARBA" id="ARBA00022898"/>
    </source>
</evidence>
<dbReference type="PANTHER" id="PTHR10146">
    <property type="entry name" value="PROLINE SYNTHETASE CO-TRANSCRIBED BACTERIAL HOMOLOG PROTEIN"/>
    <property type="match status" value="1"/>
</dbReference>
<reference evidence="5 6" key="1">
    <citation type="submission" date="2016-05" db="EMBL/GenBank/DDBJ databases">
        <title>Whole genome sequencing of Tetragenococcus halophilus subsp. halophilus NISL 7118.</title>
        <authorList>
            <person name="Shiwa Y."/>
            <person name="Nishimura I."/>
            <person name="Yoshikawa H."/>
            <person name="Koyama Y."/>
            <person name="Oguma T."/>
        </authorList>
    </citation>
    <scope>NUCLEOTIDE SEQUENCE [LARGE SCALE GENOMIC DNA]</scope>
    <source>
        <strain evidence="5 6">NISL 7118</strain>
    </source>
</reference>
<dbReference type="SUPFAM" id="SSF51419">
    <property type="entry name" value="PLP-binding barrel"/>
    <property type="match status" value="1"/>
</dbReference>